<dbReference type="SUPFAM" id="SSF46894">
    <property type="entry name" value="C-terminal effector domain of the bipartite response regulators"/>
    <property type="match status" value="1"/>
</dbReference>
<keyword evidence="1 6" id="KW-0597">Phosphoprotein</keyword>
<evidence type="ECO:0000259" key="9">
    <source>
        <dbReference type="PROSITE" id="PS51755"/>
    </source>
</evidence>
<evidence type="ECO:0000313" key="11">
    <source>
        <dbReference type="Proteomes" id="UP001230220"/>
    </source>
</evidence>
<keyword evidence="4 7" id="KW-0238">DNA-binding</keyword>
<accession>A0ABU0E3A5</accession>
<dbReference type="CDD" id="cd17574">
    <property type="entry name" value="REC_OmpR"/>
    <property type="match status" value="1"/>
</dbReference>
<evidence type="ECO:0000256" key="4">
    <source>
        <dbReference type="ARBA" id="ARBA00023125"/>
    </source>
</evidence>
<evidence type="ECO:0000256" key="5">
    <source>
        <dbReference type="ARBA" id="ARBA00023163"/>
    </source>
</evidence>
<dbReference type="PANTHER" id="PTHR48111:SF40">
    <property type="entry name" value="PHOSPHATE REGULON TRANSCRIPTIONAL REGULATORY PROTEIN PHOB"/>
    <property type="match status" value="1"/>
</dbReference>
<keyword evidence="11" id="KW-1185">Reference proteome</keyword>
<reference evidence="10 11" key="1">
    <citation type="submission" date="2023-07" db="EMBL/GenBank/DDBJ databases">
        <title>Genomic Encyclopedia of Type Strains, Phase IV (KMG-IV): sequencing the most valuable type-strain genomes for metagenomic binning, comparative biology and taxonomic classification.</title>
        <authorList>
            <person name="Goeker M."/>
        </authorList>
    </citation>
    <scope>NUCLEOTIDE SEQUENCE [LARGE SCALE GENOMIC DNA]</scope>
    <source>
        <strain evidence="10 11">DSM 16784</strain>
    </source>
</reference>
<dbReference type="Proteomes" id="UP001230220">
    <property type="component" value="Unassembled WGS sequence"/>
</dbReference>
<evidence type="ECO:0000259" key="8">
    <source>
        <dbReference type="PROSITE" id="PS50110"/>
    </source>
</evidence>
<dbReference type="Gene3D" id="1.10.10.10">
    <property type="entry name" value="Winged helix-like DNA-binding domain superfamily/Winged helix DNA-binding domain"/>
    <property type="match status" value="1"/>
</dbReference>
<dbReference type="PROSITE" id="PS51755">
    <property type="entry name" value="OMPR_PHOB"/>
    <property type="match status" value="1"/>
</dbReference>
<sequence length="229" mass="26647">MAKVLIVDDEIEILNLLELYLKNQNYEVIKFLDPRDVLNNLNGVDIALLDVMMPNINGFDLCLSIRDKGYQFPIIMLTAKDEDRDKIHGLTIGADDYIVKPFNPLEVVARVSAQLRRVHMTNEQVDNEVCYEHHGLQLFPAMHRCLLYDKEVALTNIEFSILCLLFKNKGRVISSEEIFEKVWKEKYFENNNTVMVHIQSIRKKLNDTAKNKKFIQTVWGVGYKIEETI</sequence>
<feature type="DNA-binding region" description="OmpR/PhoB-type" evidence="7">
    <location>
        <begin position="128"/>
        <end position="227"/>
    </location>
</feature>
<evidence type="ECO:0000313" key="10">
    <source>
        <dbReference type="EMBL" id="MDQ0361178.1"/>
    </source>
</evidence>
<dbReference type="InterPro" id="IPR036388">
    <property type="entry name" value="WH-like_DNA-bd_sf"/>
</dbReference>
<dbReference type="SMART" id="SM00448">
    <property type="entry name" value="REC"/>
    <property type="match status" value="1"/>
</dbReference>
<keyword evidence="2" id="KW-0902">Two-component regulatory system</keyword>
<dbReference type="Pfam" id="PF00072">
    <property type="entry name" value="Response_reg"/>
    <property type="match status" value="1"/>
</dbReference>
<feature type="modified residue" description="4-aspartylphosphate" evidence="6">
    <location>
        <position position="50"/>
    </location>
</feature>
<dbReference type="PANTHER" id="PTHR48111">
    <property type="entry name" value="REGULATOR OF RPOS"/>
    <property type="match status" value="1"/>
</dbReference>
<feature type="domain" description="Response regulatory" evidence="8">
    <location>
        <begin position="3"/>
        <end position="115"/>
    </location>
</feature>
<dbReference type="Gene3D" id="3.40.50.2300">
    <property type="match status" value="1"/>
</dbReference>
<feature type="domain" description="OmpR/PhoB-type" evidence="9">
    <location>
        <begin position="128"/>
        <end position="227"/>
    </location>
</feature>
<dbReference type="InterPro" id="IPR001867">
    <property type="entry name" value="OmpR/PhoB-type_DNA-bd"/>
</dbReference>
<dbReference type="InterPro" id="IPR011006">
    <property type="entry name" value="CheY-like_superfamily"/>
</dbReference>
<dbReference type="InterPro" id="IPR039420">
    <property type="entry name" value="WalR-like"/>
</dbReference>
<dbReference type="InterPro" id="IPR001789">
    <property type="entry name" value="Sig_transdc_resp-reg_receiver"/>
</dbReference>
<dbReference type="PROSITE" id="PS50110">
    <property type="entry name" value="RESPONSE_REGULATORY"/>
    <property type="match status" value="1"/>
</dbReference>
<dbReference type="SMART" id="SM00862">
    <property type="entry name" value="Trans_reg_C"/>
    <property type="match status" value="1"/>
</dbReference>
<evidence type="ECO:0000256" key="3">
    <source>
        <dbReference type="ARBA" id="ARBA00023015"/>
    </source>
</evidence>
<dbReference type="Gene3D" id="6.10.250.690">
    <property type="match status" value="1"/>
</dbReference>
<evidence type="ECO:0000256" key="1">
    <source>
        <dbReference type="ARBA" id="ARBA00022553"/>
    </source>
</evidence>
<dbReference type="EMBL" id="JAUSUR010000003">
    <property type="protein sequence ID" value="MDQ0361178.1"/>
    <property type="molecule type" value="Genomic_DNA"/>
</dbReference>
<dbReference type="CDD" id="cd00383">
    <property type="entry name" value="trans_reg_C"/>
    <property type="match status" value="1"/>
</dbReference>
<gene>
    <name evidence="10" type="ORF">J2S15_001925</name>
</gene>
<dbReference type="InterPro" id="IPR016032">
    <property type="entry name" value="Sig_transdc_resp-reg_C-effctor"/>
</dbReference>
<proteinExistence type="predicted"/>
<name>A0ABU0E3A5_9FIRM</name>
<evidence type="ECO:0000256" key="7">
    <source>
        <dbReference type="PROSITE-ProRule" id="PRU01091"/>
    </source>
</evidence>
<comment type="caution">
    <text evidence="10">The sequence shown here is derived from an EMBL/GenBank/DDBJ whole genome shotgun (WGS) entry which is preliminary data.</text>
</comment>
<dbReference type="SUPFAM" id="SSF52172">
    <property type="entry name" value="CheY-like"/>
    <property type="match status" value="1"/>
</dbReference>
<dbReference type="RefSeq" id="WP_307407685.1">
    <property type="nucleotide sequence ID" value="NZ_JAUSUR010000003.1"/>
</dbReference>
<organism evidence="10 11">
    <name type="scientific">Breznakia pachnodae</name>
    <dbReference type="NCBI Taxonomy" id="265178"/>
    <lineage>
        <taxon>Bacteria</taxon>
        <taxon>Bacillati</taxon>
        <taxon>Bacillota</taxon>
        <taxon>Erysipelotrichia</taxon>
        <taxon>Erysipelotrichales</taxon>
        <taxon>Erysipelotrichaceae</taxon>
        <taxon>Breznakia</taxon>
    </lineage>
</organism>
<keyword evidence="3" id="KW-0805">Transcription regulation</keyword>
<evidence type="ECO:0000256" key="6">
    <source>
        <dbReference type="PROSITE-ProRule" id="PRU00169"/>
    </source>
</evidence>
<evidence type="ECO:0000256" key="2">
    <source>
        <dbReference type="ARBA" id="ARBA00023012"/>
    </source>
</evidence>
<keyword evidence="5" id="KW-0804">Transcription</keyword>
<dbReference type="Pfam" id="PF00486">
    <property type="entry name" value="Trans_reg_C"/>
    <property type="match status" value="1"/>
</dbReference>
<protein>
    <submittedName>
        <fullName evidence="10">Two-component system response regulator VanR</fullName>
    </submittedName>
</protein>